<proteinExistence type="predicted"/>
<dbReference type="Pfam" id="PF02518">
    <property type="entry name" value="HATPase_c"/>
    <property type="match status" value="1"/>
</dbReference>
<keyword evidence="2" id="KW-0902">Two-component regulatory system</keyword>
<dbReference type="AlphaFoldDB" id="A0A4U0WJ85"/>
<dbReference type="SUPFAM" id="SSF55874">
    <property type="entry name" value="ATPase domain of HSP90 chaperone/DNA topoisomerase II/histidine kinase"/>
    <property type="match status" value="1"/>
</dbReference>
<feature type="modified residue" description="4-aspartylphosphate" evidence="3">
    <location>
        <position position="318"/>
    </location>
</feature>
<evidence type="ECO:0000256" key="3">
    <source>
        <dbReference type="PROSITE-ProRule" id="PRU00169"/>
    </source>
</evidence>
<evidence type="ECO:0000256" key="2">
    <source>
        <dbReference type="ARBA" id="ARBA00023012"/>
    </source>
</evidence>
<gene>
    <name evidence="6" type="ORF">B0A55_09555</name>
</gene>
<dbReference type="Proteomes" id="UP000309340">
    <property type="component" value="Unassembled WGS sequence"/>
</dbReference>
<dbReference type="InterPro" id="IPR011006">
    <property type="entry name" value="CheY-like_superfamily"/>
</dbReference>
<evidence type="ECO:0000256" key="1">
    <source>
        <dbReference type="ARBA" id="ARBA00022553"/>
    </source>
</evidence>
<dbReference type="Pfam" id="PF00072">
    <property type="entry name" value="Response_reg"/>
    <property type="match status" value="1"/>
</dbReference>
<evidence type="ECO:0000259" key="5">
    <source>
        <dbReference type="PROSITE" id="PS50110"/>
    </source>
</evidence>
<comment type="caution">
    <text evidence="6">The sequence shown here is derived from an EMBL/GenBank/DDBJ whole genome shotgun (WGS) entry which is preliminary data.</text>
</comment>
<keyword evidence="1 3" id="KW-0597">Phosphoprotein</keyword>
<feature type="domain" description="Histidine kinase" evidence="4">
    <location>
        <begin position="29"/>
        <end position="178"/>
    </location>
</feature>
<dbReference type="GO" id="GO:0016772">
    <property type="term" value="F:transferase activity, transferring phosphorus-containing groups"/>
    <property type="evidence" value="ECO:0007669"/>
    <property type="project" value="InterPro"/>
</dbReference>
<keyword evidence="7" id="KW-1185">Reference proteome</keyword>
<name>A0A4U0WJ85_9PEZI</name>
<dbReference type="EMBL" id="NAJQ01000987">
    <property type="protein sequence ID" value="TKA63100.1"/>
    <property type="molecule type" value="Genomic_DNA"/>
</dbReference>
<sequence>MYEGTLVRAGINATLCVEPSYRELGVDWVVLDASRLLQVIINLLTNAIKFTQYSEVRRITLSLGASAERPASSHHNIKFVPIRPGRQSQPLSPAEWGDGEDVYVQIAVSDTGQGLNEEDISSLFKRFSQASPKTYKQYGGSGLGLFISRELTELLGGMIGVASAAGNTTFTFFVKAKRCEQGGERPTFLRLGSKSTRPIDYGRKGSIAVAPSPEGVAQKMKSSDTTAVGAPTGANATVPIINEPKCSLPDGEVKHAEQDVLHVLIVEDNMVNQRVMSQQLRRAGCIVHVANHGLECLGFLENTIFCEATTPLSIILLDLEMPTMDGLTCIRNIRQRQASGRINKHVPVIAVTANARSEQISAALAAGMDQVVTKPFRIPELMPQMATLVAELG</sequence>
<dbReference type="InterPro" id="IPR003594">
    <property type="entry name" value="HATPase_dom"/>
</dbReference>
<dbReference type="InterPro" id="IPR001789">
    <property type="entry name" value="Sig_transdc_resp-reg_receiver"/>
</dbReference>
<dbReference type="SUPFAM" id="SSF52172">
    <property type="entry name" value="CheY-like"/>
    <property type="match status" value="1"/>
</dbReference>
<dbReference type="PROSITE" id="PS50109">
    <property type="entry name" value="HIS_KIN"/>
    <property type="match status" value="1"/>
</dbReference>
<dbReference type="STRING" id="329884.A0A4U0WJ85"/>
<dbReference type="SMART" id="SM00448">
    <property type="entry name" value="REC"/>
    <property type="match status" value="1"/>
</dbReference>
<accession>A0A4U0WJ85</accession>
<dbReference type="PANTHER" id="PTHR45339:SF1">
    <property type="entry name" value="HYBRID SIGNAL TRANSDUCTION HISTIDINE KINASE J"/>
    <property type="match status" value="1"/>
</dbReference>
<evidence type="ECO:0008006" key="8">
    <source>
        <dbReference type="Google" id="ProtNLM"/>
    </source>
</evidence>
<feature type="domain" description="Response regulatory" evidence="5">
    <location>
        <begin position="262"/>
        <end position="389"/>
    </location>
</feature>
<dbReference type="PROSITE" id="PS50110">
    <property type="entry name" value="RESPONSE_REGULATORY"/>
    <property type="match status" value="1"/>
</dbReference>
<dbReference type="OrthoDB" id="60033at2759"/>
<evidence type="ECO:0000313" key="7">
    <source>
        <dbReference type="Proteomes" id="UP000309340"/>
    </source>
</evidence>
<dbReference type="PANTHER" id="PTHR45339">
    <property type="entry name" value="HYBRID SIGNAL TRANSDUCTION HISTIDINE KINASE J"/>
    <property type="match status" value="1"/>
</dbReference>
<dbReference type="CDD" id="cd17546">
    <property type="entry name" value="REC_hyHK_CKI1_RcsC-like"/>
    <property type="match status" value="1"/>
</dbReference>
<dbReference type="SMART" id="SM00387">
    <property type="entry name" value="HATPase_c"/>
    <property type="match status" value="1"/>
</dbReference>
<dbReference type="Gene3D" id="3.30.565.10">
    <property type="entry name" value="Histidine kinase-like ATPase, C-terminal domain"/>
    <property type="match status" value="1"/>
</dbReference>
<dbReference type="InterPro" id="IPR005467">
    <property type="entry name" value="His_kinase_dom"/>
</dbReference>
<protein>
    <recommendedName>
        <fullName evidence="8">Response regulatory domain-containing protein</fullName>
    </recommendedName>
</protein>
<dbReference type="InterPro" id="IPR004358">
    <property type="entry name" value="Sig_transdc_His_kin-like_C"/>
</dbReference>
<dbReference type="Gene3D" id="3.40.50.2300">
    <property type="match status" value="1"/>
</dbReference>
<dbReference type="PRINTS" id="PR00344">
    <property type="entry name" value="BCTRLSENSOR"/>
</dbReference>
<reference evidence="6 7" key="1">
    <citation type="submission" date="2017-03" db="EMBL/GenBank/DDBJ databases">
        <title>Genomes of endolithic fungi from Antarctica.</title>
        <authorList>
            <person name="Coleine C."/>
            <person name="Masonjones S."/>
            <person name="Stajich J.E."/>
        </authorList>
    </citation>
    <scope>NUCLEOTIDE SEQUENCE [LARGE SCALE GENOMIC DNA]</scope>
    <source>
        <strain evidence="6 7">CCFEE 5184</strain>
    </source>
</reference>
<dbReference type="GO" id="GO:0000160">
    <property type="term" value="P:phosphorelay signal transduction system"/>
    <property type="evidence" value="ECO:0007669"/>
    <property type="project" value="UniProtKB-KW"/>
</dbReference>
<evidence type="ECO:0000259" key="4">
    <source>
        <dbReference type="PROSITE" id="PS50109"/>
    </source>
</evidence>
<dbReference type="InterPro" id="IPR036890">
    <property type="entry name" value="HATPase_C_sf"/>
</dbReference>
<evidence type="ECO:0000313" key="6">
    <source>
        <dbReference type="EMBL" id="TKA63100.1"/>
    </source>
</evidence>
<organism evidence="6 7">
    <name type="scientific">Friedmanniomyces simplex</name>
    <dbReference type="NCBI Taxonomy" id="329884"/>
    <lineage>
        <taxon>Eukaryota</taxon>
        <taxon>Fungi</taxon>
        <taxon>Dikarya</taxon>
        <taxon>Ascomycota</taxon>
        <taxon>Pezizomycotina</taxon>
        <taxon>Dothideomycetes</taxon>
        <taxon>Dothideomycetidae</taxon>
        <taxon>Mycosphaerellales</taxon>
        <taxon>Teratosphaeriaceae</taxon>
        <taxon>Friedmanniomyces</taxon>
    </lineage>
</organism>